<dbReference type="RefSeq" id="WP_343763485.1">
    <property type="nucleotide sequence ID" value="NZ_BAAAFG010000002.1"/>
</dbReference>
<proteinExistence type="predicted"/>
<keyword evidence="2" id="KW-1185">Reference proteome</keyword>
<dbReference type="EMBL" id="BAAAFG010000002">
    <property type="protein sequence ID" value="GAA0871376.1"/>
    <property type="molecule type" value="Genomic_DNA"/>
</dbReference>
<name>A0ABP3XQ16_9FLAO</name>
<dbReference type="Proteomes" id="UP001500507">
    <property type="component" value="Unassembled WGS sequence"/>
</dbReference>
<protein>
    <submittedName>
        <fullName evidence="1">Uncharacterized protein</fullName>
    </submittedName>
</protein>
<accession>A0ABP3XQ16</accession>
<organism evidence="1 2">
    <name type="scientific">Gangjinia marincola</name>
    <dbReference type="NCBI Taxonomy" id="578463"/>
    <lineage>
        <taxon>Bacteria</taxon>
        <taxon>Pseudomonadati</taxon>
        <taxon>Bacteroidota</taxon>
        <taxon>Flavobacteriia</taxon>
        <taxon>Flavobacteriales</taxon>
        <taxon>Flavobacteriaceae</taxon>
        <taxon>Gangjinia</taxon>
    </lineage>
</organism>
<evidence type="ECO:0000313" key="1">
    <source>
        <dbReference type="EMBL" id="GAA0871376.1"/>
    </source>
</evidence>
<evidence type="ECO:0000313" key="2">
    <source>
        <dbReference type="Proteomes" id="UP001500507"/>
    </source>
</evidence>
<gene>
    <name evidence="1" type="ORF">GCM10009117_05220</name>
</gene>
<comment type="caution">
    <text evidence="1">The sequence shown here is derived from an EMBL/GenBank/DDBJ whole genome shotgun (WGS) entry which is preliminary data.</text>
</comment>
<reference evidence="2" key="1">
    <citation type="journal article" date="2019" name="Int. J. Syst. Evol. Microbiol.">
        <title>The Global Catalogue of Microorganisms (GCM) 10K type strain sequencing project: providing services to taxonomists for standard genome sequencing and annotation.</title>
        <authorList>
            <consortium name="The Broad Institute Genomics Platform"/>
            <consortium name="The Broad Institute Genome Sequencing Center for Infectious Disease"/>
            <person name="Wu L."/>
            <person name="Ma J."/>
        </authorList>
    </citation>
    <scope>NUCLEOTIDE SEQUENCE [LARGE SCALE GENOMIC DNA]</scope>
    <source>
        <strain evidence="2">JCM 16082</strain>
    </source>
</reference>
<sequence length="114" mass="13049">MNLALVLPEIRLRPRAQLQINFNNTNGIAVELQYEVDYTPAIRKIDLSTNQLISYFPAQGTTSEENFTRAIDNLILNSMATINYSLYDEDGKIISEESEVIMINEPITNYEVIY</sequence>